<feature type="transmembrane region" description="Helical" evidence="1">
    <location>
        <begin position="12"/>
        <end position="32"/>
    </location>
</feature>
<accession>A0A1R4K691</accession>
<name>A0A1R4K691_9MICO</name>
<evidence type="ECO:0000313" key="2">
    <source>
        <dbReference type="EMBL" id="SJN39880.1"/>
    </source>
</evidence>
<dbReference type="OrthoDB" id="3217020at2"/>
<keyword evidence="1" id="KW-0812">Transmembrane</keyword>
<gene>
    <name evidence="2" type="ORF">FM119_11690</name>
</gene>
<reference evidence="3" key="1">
    <citation type="submission" date="2017-02" db="EMBL/GenBank/DDBJ databases">
        <authorList>
            <person name="Dridi B."/>
        </authorList>
    </citation>
    <scope>NUCLEOTIDE SEQUENCE [LARGE SCALE GENOMIC DNA]</scope>
    <source>
        <strain evidence="3">EB411</strain>
    </source>
</reference>
<keyword evidence="1" id="KW-1133">Transmembrane helix</keyword>
<dbReference type="InterPro" id="IPR021443">
    <property type="entry name" value="DUF3093"/>
</dbReference>
<proteinExistence type="predicted"/>
<dbReference type="Proteomes" id="UP000196778">
    <property type="component" value="Unassembled WGS sequence"/>
</dbReference>
<protein>
    <submittedName>
        <fullName evidence="2">Membrane protein</fullName>
    </submittedName>
</protein>
<dbReference type="EMBL" id="FUKR01000066">
    <property type="protein sequence ID" value="SJN39880.1"/>
    <property type="molecule type" value="Genomic_DNA"/>
</dbReference>
<dbReference type="RefSeq" id="WP_087138337.1">
    <property type="nucleotide sequence ID" value="NZ_FUKR01000066.1"/>
</dbReference>
<feature type="transmembrane region" description="Helical" evidence="1">
    <location>
        <begin position="38"/>
        <end position="59"/>
    </location>
</feature>
<dbReference type="Pfam" id="PF11292">
    <property type="entry name" value="DUF3093"/>
    <property type="match status" value="1"/>
</dbReference>
<evidence type="ECO:0000313" key="3">
    <source>
        <dbReference type="Proteomes" id="UP000196778"/>
    </source>
</evidence>
<sequence>MTSYAERLSPSLPVYIAVVLVIPASILIFAPINLVLGVVIGIVLFIACVVALVLGSPIVRVGDGELRAGAARIAVAHVGEVDGFRGDAAIAQTRTRLDARAWIVLRGWVKPVVRVEIVDPHDPVPYWLVSSRHPEQLRDAILAEKSAQR</sequence>
<evidence type="ECO:0000256" key="1">
    <source>
        <dbReference type="SAM" id="Phobius"/>
    </source>
</evidence>
<organism evidence="2 3">
    <name type="scientific">Mycetocola reblochoni REB411</name>
    <dbReference type="NCBI Taxonomy" id="1255698"/>
    <lineage>
        <taxon>Bacteria</taxon>
        <taxon>Bacillati</taxon>
        <taxon>Actinomycetota</taxon>
        <taxon>Actinomycetes</taxon>
        <taxon>Micrococcales</taxon>
        <taxon>Microbacteriaceae</taxon>
        <taxon>Mycetocola</taxon>
    </lineage>
</organism>
<keyword evidence="3" id="KW-1185">Reference proteome</keyword>
<dbReference type="AlphaFoldDB" id="A0A1R4K691"/>
<keyword evidence="1" id="KW-0472">Membrane</keyword>